<dbReference type="Proteomes" id="UP000000495">
    <property type="component" value="Chromosome"/>
</dbReference>
<protein>
    <submittedName>
        <fullName evidence="1">Uncharacterized protein</fullName>
    </submittedName>
</protein>
<evidence type="ECO:0000313" key="2">
    <source>
        <dbReference type="Proteomes" id="UP000000495"/>
    </source>
</evidence>
<dbReference type="KEGG" id="puv:PUV_01870"/>
<evidence type="ECO:0000313" key="1">
    <source>
        <dbReference type="EMBL" id="CCB85137.1"/>
    </source>
</evidence>
<gene>
    <name evidence="1" type="ordered locus">PUV_01870</name>
</gene>
<keyword evidence="2" id="KW-1185">Reference proteome</keyword>
<sequence length="26" mass="2913">MPKGIDPEKVAILIQAESENFKQKQA</sequence>
<name>F8KV57_PARAV</name>
<organism evidence="1 2">
    <name type="scientific">Parachlamydia acanthamoebae (strain UV7)</name>
    <dbReference type="NCBI Taxonomy" id="765952"/>
    <lineage>
        <taxon>Bacteria</taxon>
        <taxon>Pseudomonadati</taxon>
        <taxon>Chlamydiota</taxon>
        <taxon>Chlamydiia</taxon>
        <taxon>Parachlamydiales</taxon>
        <taxon>Parachlamydiaceae</taxon>
        <taxon>Parachlamydia</taxon>
    </lineage>
</organism>
<proteinExistence type="predicted"/>
<reference evidence="1 2" key="2">
    <citation type="journal article" date="2011" name="Mol. Biol. Evol.">
        <title>Unity in variety--the pan-genome of the Chlamydiae.</title>
        <authorList>
            <person name="Collingro A."/>
            <person name="Tischler P."/>
            <person name="Weinmaier T."/>
            <person name="Penz T."/>
            <person name="Heinz E."/>
            <person name="Brunham R.C."/>
            <person name="Read T.D."/>
            <person name="Bavoil P.M."/>
            <person name="Sachse K."/>
            <person name="Kahane S."/>
            <person name="Friedman M.G."/>
            <person name="Rattei T."/>
            <person name="Myers G.S."/>
            <person name="Horn M."/>
        </authorList>
    </citation>
    <scope>NUCLEOTIDE SEQUENCE [LARGE SCALE GENOMIC DNA]</scope>
    <source>
        <strain evidence="2">UV7</strain>
    </source>
</reference>
<reference key="1">
    <citation type="journal article" date="2011" name="Mol. Biol. Evol.">
        <title>Unity in variety -- the pan-genome of the Chlamydiae.</title>
        <authorList>
            <person name="Collingro A."/>
            <person name="Tischler P."/>
            <person name="Weinmaier T."/>
            <person name="Penz T."/>
            <person name="Heinz E."/>
            <person name="Brunham R.C."/>
            <person name="Read T.D."/>
            <person name="Bavoil P.M."/>
            <person name="Sachse K."/>
            <person name="Kahane S."/>
            <person name="Friedman M.G."/>
            <person name="Rattei T."/>
            <person name="Myers G.S.A."/>
            <person name="Horn M."/>
        </authorList>
    </citation>
    <scope>NUCLEOTIDE SEQUENCE</scope>
    <source>
        <strain>UV7</strain>
    </source>
</reference>
<accession>F8KV57</accession>
<dbReference type="HOGENOM" id="CLU_3416923_0_0_0"/>
<dbReference type="EMBL" id="FR872580">
    <property type="protein sequence ID" value="CCB85137.1"/>
    <property type="molecule type" value="Genomic_DNA"/>
</dbReference>
<dbReference type="STRING" id="765952.PUV_01870"/>
<dbReference type="AlphaFoldDB" id="F8KV57"/>